<evidence type="ECO:0000313" key="1">
    <source>
        <dbReference type="EMBL" id="QEG39821.1"/>
    </source>
</evidence>
<organism evidence="1 2">
    <name type="scientific">Roseimaritima ulvae</name>
    <dbReference type="NCBI Taxonomy" id="980254"/>
    <lineage>
        <taxon>Bacteria</taxon>
        <taxon>Pseudomonadati</taxon>
        <taxon>Planctomycetota</taxon>
        <taxon>Planctomycetia</taxon>
        <taxon>Pirellulales</taxon>
        <taxon>Pirellulaceae</taxon>
        <taxon>Roseimaritima</taxon>
    </lineage>
</organism>
<keyword evidence="2" id="KW-1185">Reference proteome</keyword>
<proteinExistence type="predicted"/>
<dbReference type="RefSeq" id="WP_068134207.1">
    <property type="nucleotide sequence ID" value="NZ_CP042914.1"/>
</dbReference>
<dbReference type="Gene3D" id="2.20.25.10">
    <property type="match status" value="1"/>
</dbReference>
<dbReference type="KEGG" id="rul:UC8_18200"/>
<dbReference type="AlphaFoldDB" id="A0A5B9R0S7"/>
<protein>
    <recommendedName>
        <fullName evidence="3">Trm112p-like protein</fullName>
    </recommendedName>
</protein>
<dbReference type="Proteomes" id="UP000325286">
    <property type="component" value="Chromosome"/>
</dbReference>
<gene>
    <name evidence="1" type="ORF">UC8_18200</name>
</gene>
<evidence type="ECO:0008006" key="3">
    <source>
        <dbReference type="Google" id="ProtNLM"/>
    </source>
</evidence>
<reference evidence="1 2" key="1">
    <citation type="submission" date="2019-08" db="EMBL/GenBank/DDBJ databases">
        <title>Deep-cultivation of Planctomycetes and their phenomic and genomic characterization uncovers novel biology.</title>
        <authorList>
            <person name="Wiegand S."/>
            <person name="Jogler M."/>
            <person name="Boedeker C."/>
            <person name="Pinto D."/>
            <person name="Vollmers J."/>
            <person name="Rivas-Marin E."/>
            <person name="Kohn T."/>
            <person name="Peeters S.H."/>
            <person name="Heuer A."/>
            <person name="Rast P."/>
            <person name="Oberbeckmann S."/>
            <person name="Bunk B."/>
            <person name="Jeske O."/>
            <person name="Meyerdierks A."/>
            <person name="Storesund J.E."/>
            <person name="Kallscheuer N."/>
            <person name="Luecker S."/>
            <person name="Lage O.M."/>
            <person name="Pohl T."/>
            <person name="Merkel B.J."/>
            <person name="Hornburger P."/>
            <person name="Mueller R.-W."/>
            <person name="Bruemmer F."/>
            <person name="Labrenz M."/>
            <person name="Spormann A.M."/>
            <person name="Op den Camp H."/>
            <person name="Overmann J."/>
            <person name="Amann R."/>
            <person name="Jetten M.S.M."/>
            <person name="Mascher T."/>
            <person name="Medema M.H."/>
            <person name="Devos D.P."/>
            <person name="Kaster A.-K."/>
            <person name="Ovreas L."/>
            <person name="Rohde M."/>
            <person name="Galperin M.Y."/>
            <person name="Jogler C."/>
        </authorList>
    </citation>
    <scope>NUCLEOTIDE SEQUENCE [LARGE SCALE GENOMIC DNA]</scope>
    <source>
        <strain evidence="1 2">UC8</strain>
    </source>
</reference>
<sequence length="84" mass="8819">MIDGNLLAMLRCPVTGQSLCEAEAELVERCNAAIAGGALLDAGQREVDSPVDGLLVTADGQWLYPIRGEIPTLIPDWAIAADAL</sequence>
<accession>A0A5B9R0S7</accession>
<evidence type="ECO:0000313" key="2">
    <source>
        <dbReference type="Proteomes" id="UP000325286"/>
    </source>
</evidence>
<name>A0A5B9R0S7_9BACT</name>
<dbReference type="SUPFAM" id="SSF158997">
    <property type="entry name" value="Trm112p-like"/>
    <property type="match status" value="1"/>
</dbReference>
<dbReference type="OrthoDB" id="9812205at2"/>
<dbReference type="EMBL" id="CP042914">
    <property type="protein sequence ID" value="QEG39821.1"/>
    <property type="molecule type" value="Genomic_DNA"/>
</dbReference>